<dbReference type="Gene3D" id="1.10.443.10">
    <property type="entry name" value="Intergrase catalytic core"/>
    <property type="match status" value="1"/>
</dbReference>
<dbReference type="GO" id="GO:0006310">
    <property type="term" value="P:DNA recombination"/>
    <property type="evidence" value="ECO:0007669"/>
    <property type="project" value="UniProtKB-KW"/>
</dbReference>
<evidence type="ECO:0000313" key="3">
    <source>
        <dbReference type="Proteomes" id="UP000649617"/>
    </source>
</evidence>
<reference evidence="2" key="1">
    <citation type="submission" date="2021-02" db="EMBL/GenBank/DDBJ databases">
        <authorList>
            <person name="Dougan E. K."/>
            <person name="Rhodes N."/>
            <person name="Thang M."/>
            <person name="Chan C."/>
        </authorList>
    </citation>
    <scope>NUCLEOTIDE SEQUENCE</scope>
</reference>
<dbReference type="AlphaFoldDB" id="A0A812TWG2"/>
<keyword evidence="1" id="KW-0233">DNA recombination</keyword>
<protein>
    <submittedName>
        <fullName evidence="2">Uncharacterized protein</fullName>
    </submittedName>
</protein>
<name>A0A812TWG2_SYMPI</name>
<comment type="caution">
    <text evidence="2">The sequence shown here is derived from an EMBL/GenBank/DDBJ whole genome shotgun (WGS) entry which is preliminary data.</text>
</comment>
<accession>A0A812TWG2</accession>
<dbReference type="Proteomes" id="UP000649617">
    <property type="component" value="Unassembled WGS sequence"/>
</dbReference>
<proteinExistence type="predicted"/>
<dbReference type="EMBL" id="CAJNIZ010033013">
    <property type="protein sequence ID" value="CAE7541656.1"/>
    <property type="molecule type" value="Genomic_DNA"/>
</dbReference>
<sequence>MPGLAGDAYADLSGAPVATRNDVAPVLEPYRSLDVSRLRLSGRGLWDPNPFLSDDLYMAHNEPSTLLHGVDPPGDFLPVWTRETTDRKDFYHQIAVSRSKATSNASGPALPRAFVEPTSAFASMLADAKSRACMSREQRATDHYLVCFKAIAQGDHLGVEIATCAHGRLLEEGLAGSDDKDIVAREKLLADFALWLSGLDVGFDRLLVDSLSGAHLLNKYLVQYGRRLFEAGWPYSHYSEVINAIAAQEPLLRRSLQPAWDLAFAWMREEPHTNHVAMPWQLLLAAIATALIWGWPRVAGILALTWGGVLRIGEALAAKRADLLLPAHVSDTCDYALLSVGEPKTRYKAARHQAAKIDQPDLLKVISLAFGNLGFSQKLWPQSSSTLRSRFNMLMQRLETSELPFDRSRKIDLGSLRAGGATWLLMVSEDAELVRRRGRWLNHRTMEIYVQEVSSLQFVHRLPFHVQEKLFTLVRSFQDVLSKAEQLVLIRTPSVAWYAQYSVG</sequence>
<gene>
    <name evidence="2" type="ORF">SPIL2461_LOCUS14335</name>
</gene>
<evidence type="ECO:0000256" key="1">
    <source>
        <dbReference type="ARBA" id="ARBA00023172"/>
    </source>
</evidence>
<dbReference type="GO" id="GO:0015074">
    <property type="term" value="P:DNA integration"/>
    <property type="evidence" value="ECO:0007669"/>
    <property type="project" value="InterPro"/>
</dbReference>
<evidence type="ECO:0000313" key="2">
    <source>
        <dbReference type="EMBL" id="CAE7541656.1"/>
    </source>
</evidence>
<dbReference type="OrthoDB" id="410133at2759"/>
<keyword evidence="3" id="KW-1185">Reference proteome</keyword>
<organism evidence="2 3">
    <name type="scientific">Symbiodinium pilosum</name>
    <name type="common">Dinoflagellate</name>
    <dbReference type="NCBI Taxonomy" id="2952"/>
    <lineage>
        <taxon>Eukaryota</taxon>
        <taxon>Sar</taxon>
        <taxon>Alveolata</taxon>
        <taxon>Dinophyceae</taxon>
        <taxon>Suessiales</taxon>
        <taxon>Symbiodiniaceae</taxon>
        <taxon>Symbiodinium</taxon>
    </lineage>
</organism>
<dbReference type="GO" id="GO:0003677">
    <property type="term" value="F:DNA binding"/>
    <property type="evidence" value="ECO:0007669"/>
    <property type="project" value="InterPro"/>
</dbReference>
<dbReference type="InterPro" id="IPR011010">
    <property type="entry name" value="DNA_brk_join_enz"/>
</dbReference>
<dbReference type="InterPro" id="IPR013762">
    <property type="entry name" value="Integrase-like_cat_sf"/>
</dbReference>
<dbReference type="SUPFAM" id="SSF56349">
    <property type="entry name" value="DNA breaking-rejoining enzymes"/>
    <property type="match status" value="1"/>
</dbReference>